<dbReference type="GO" id="GO:0016491">
    <property type="term" value="F:oxidoreductase activity"/>
    <property type="evidence" value="ECO:0007669"/>
    <property type="project" value="UniProtKB-KW"/>
</dbReference>
<dbReference type="STRING" id="1314778.A0A5C3PSA8"/>
<evidence type="ECO:0000313" key="5">
    <source>
        <dbReference type="Proteomes" id="UP000308197"/>
    </source>
</evidence>
<feature type="transmembrane region" description="Helical" evidence="3">
    <location>
        <begin position="6"/>
        <end position="31"/>
    </location>
</feature>
<dbReference type="Gene3D" id="3.40.50.720">
    <property type="entry name" value="NAD(P)-binding Rossmann-like Domain"/>
    <property type="match status" value="1"/>
</dbReference>
<proteinExistence type="inferred from homology"/>
<gene>
    <name evidence="4" type="ORF">K466DRAFT_541971</name>
</gene>
<dbReference type="AlphaFoldDB" id="A0A5C3PSA8"/>
<keyword evidence="2" id="KW-0560">Oxidoreductase</keyword>
<organism evidence="4 5">
    <name type="scientific">Polyporus arcularius HHB13444</name>
    <dbReference type="NCBI Taxonomy" id="1314778"/>
    <lineage>
        <taxon>Eukaryota</taxon>
        <taxon>Fungi</taxon>
        <taxon>Dikarya</taxon>
        <taxon>Basidiomycota</taxon>
        <taxon>Agaricomycotina</taxon>
        <taxon>Agaricomycetes</taxon>
        <taxon>Polyporales</taxon>
        <taxon>Polyporaceae</taxon>
        <taxon>Polyporus</taxon>
    </lineage>
</organism>
<reference evidence="4 5" key="1">
    <citation type="journal article" date="2019" name="Nat. Ecol. Evol.">
        <title>Megaphylogeny resolves global patterns of mushroom evolution.</title>
        <authorList>
            <person name="Varga T."/>
            <person name="Krizsan K."/>
            <person name="Foldi C."/>
            <person name="Dima B."/>
            <person name="Sanchez-Garcia M."/>
            <person name="Sanchez-Ramirez S."/>
            <person name="Szollosi G.J."/>
            <person name="Szarkandi J.G."/>
            <person name="Papp V."/>
            <person name="Albert L."/>
            <person name="Andreopoulos W."/>
            <person name="Angelini C."/>
            <person name="Antonin V."/>
            <person name="Barry K.W."/>
            <person name="Bougher N.L."/>
            <person name="Buchanan P."/>
            <person name="Buyck B."/>
            <person name="Bense V."/>
            <person name="Catcheside P."/>
            <person name="Chovatia M."/>
            <person name="Cooper J."/>
            <person name="Damon W."/>
            <person name="Desjardin D."/>
            <person name="Finy P."/>
            <person name="Geml J."/>
            <person name="Haridas S."/>
            <person name="Hughes K."/>
            <person name="Justo A."/>
            <person name="Karasinski D."/>
            <person name="Kautmanova I."/>
            <person name="Kiss B."/>
            <person name="Kocsube S."/>
            <person name="Kotiranta H."/>
            <person name="LaButti K.M."/>
            <person name="Lechner B.E."/>
            <person name="Liimatainen K."/>
            <person name="Lipzen A."/>
            <person name="Lukacs Z."/>
            <person name="Mihaltcheva S."/>
            <person name="Morgado L.N."/>
            <person name="Niskanen T."/>
            <person name="Noordeloos M.E."/>
            <person name="Ohm R.A."/>
            <person name="Ortiz-Santana B."/>
            <person name="Ovrebo C."/>
            <person name="Racz N."/>
            <person name="Riley R."/>
            <person name="Savchenko A."/>
            <person name="Shiryaev A."/>
            <person name="Soop K."/>
            <person name="Spirin V."/>
            <person name="Szebenyi C."/>
            <person name="Tomsovsky M."/>
            <person name="Tulloss R.E."/>
            <person name="Uehling J."/>
            <person name="Grigoriev I.V."/>
            <person name="Vagvolgyi C."/>
            <person name="Papp T."/>
            <person name="Martin F.M."/>
            <person name="Miettinen O."/>
            <person name="Hibbett D.S."/>
            <person name="Nagy L.G."/>
        </authorList>
    </citation>
    <scope>NUCLEOTIDE SEQUENCE [LARGE SCALE GENOMIC DNA]</scope>
    <source>
        <strain evidence="4 5">HHB13444</strain>
    </source>
</reference>
<dbReference type="EMBL" id="ML211024">
    <property type="protein sequence ID" value="TFK91260.1"/>
    <property type="molecule type" value="Genomic_DNA"/>
</dbReference>
<keyword evidence="3" id="KW-0812">Transmembrane</keyword>
<dbReference type="SUPFAM" id="SSF51735">
    <property type="entry name" value="NAD(P)-binding Rossmann-fold domains"/>
    <property type="match status" value="1"/>
</dbReference>
<dbReference type="InterPro" id="IPR002347">
    <property type="entry name" value="SDR_fam"/>
</dbReference>
<protein>
    <submittedName>
        <fullName evidence="4">NAD(P)-binding protein</fullName>
    </submittedName>
</protein>
<evidence type="ECO:0000256" key="1">
    <source>
        <dbReference type="ARBA" id="ARBA00006484"/>
    </source>
</evidence>
<accession>A0A5C3PSA8</accession>
<dbReference type="Pfam" id="PF00106">
    <property type="entry name" value="adh_short"/>
    <property type="match status" value="1"/>
</dbReference>
<name>A0A5C3PSA8_9APHY</name>
<dbReference type="InterPro" id="IPR036291">
    <property type="entry name" value="NAD(P)-bd_dom_sf"/>
</dbReference>
<evidence type="ECO:0000256" key="2">
    <source>
        <dbReference type="ARBA" id="ARBA00023002"/>
    </source>
</evidence>
<dbReference type="PRINTS" id="PR00081">
    <property type="entry name" value="GDHRDH"/>
</dbReference>
<dbReference type="PANTHER" id="PTHR43899">
    <property type="entry name" value="RH59310P"/>
    <property type="match status" value="1"/>
</dbReference>
<evidence type="ECO:0000313" key="4">
    <source>
        <dbReference type="EMBL" id="TFK91260.1"/>
    </source>
</evidence>
<keyword evidence="3" id="KW-1133">Transmembrane helix</keyword>
<dbReference type="InParanoid" id="A0A5C3PSA8"/>
<dbReference type="PANTHER" id="PTHR43899:SF13">
    <property type="entry name" value="RH59310P"/>
    <property type="match status" value="1"/>
</dbReference>
<dbReference type="Proteomes" id="UP000308197">
    <property type="component" value="Unassembled WGS sequence"/>
</dbReference>
<evidence type="ECO:0000256" key="3">
    <source>
        <dbReference type="SAM" id="Phobius"/>
    </source>
</evidence>
<dbReference type="InterPro" id="IPR051019">
    <property type="entry name" value="VLCFA-Steroid_DH"/>
</dbReference>
<keyword evidence="3" id="KW-0472">Membrane</keyword>
<comment type="similarity">
    <text evidence="1">Belongs to the short-chain dehydrogenases/reductases (SDR) family.</text>
</comment>
<keyword evidence="5" id="KW-1185">Reference proteome</keyword>
<dbReference type="GO" id="GO:0005783">
    <property type="term" value="C:endoplasmic reticulum"/>
    <property type="evidence" value="ECO:0007669"/>
    <property type="project" value="TreeGrafter"/>
</dbReference>
<sequence length="321" mass="35206">MVSAVNVLAVLGVLLAIPHLYRIASFVWLYILRPTSIKRYLHGPKGGAYAIVTGATDGIGKATAAELLRNGFNVILHGRNEAKMQKVVEELRARVPEKKDADVRYFIADAAQGGHDFEKIIEPFKDLHITLVYHNVGGSDMSGLRLDERTTENVQGLVNMNALFPLFLNRALLPHLRRNAKSGPVLVHFVGSVAGDIAPPRLAVYAATKGFLESLTRGLDNDELFFDGPTGVRYTYLAVAAVHSDNHEAPIATSVTTPTTETFAKGIIRRTGCGRRRVAPYWVHAVMQYFINEVMSDGMIDQAGAEEMRGLIAQAKKGRIM</sequence>